<comment type="catalytic activity">
    <reaction evidence="12 13">
        <text>Ca(2+)(in) + ATP + H2O = Ca(2+)(out) + ADP + phosphate + H(+)</text>
        <dbReference type="Rhea" id="RHEA:18105"/>
        <dbReference type="ChEBI" id="CHEBI:15377"/>
        <dbReference type="ChEBI" id="CHEBI:15378"/>
        <dbReference type="ChEBI" id="CHEBI:29108"/>
        <dbReference type="ChEBI" id="CHEBI:30616"/>
        <dbReference type="ChEBI" id="CHEBI:43474"/>
        <dbReference type="ChEBI" id="CHEBI:456216"/>
        <dbReference type="EC" id="7.2.2.10"/>
    </reaction>
</comment>
<dbReference type="FunFam" id="3.40.50.1000:FF:000001">
    <property type="entry name" value="Phospholipid-transporting ATPase IC"/>
    <property type="match status" value="1"/>
</dbReference>
<keyword evidence="8" id="KW-1278">Translocase</keyword>
<feature type="transmembrane region" description="Helical" evidence="13">
    <location>
        <begin position="913"/>
        <end position="934"/>
    </location>
</feature>
<name>A0AAW0Z364_9TREE</name>
<dbReference type="GO" id="GO:0016020">
    <property type="term" value="C:membrane"/>
    <property type="evidence" value="ECO:0007669"/>
    <property type="project" value="UniProtKB-SubCell"/>
</dbReference>
<dbReference type="Pfam" id="PF00690">
    <property type="entry name" value="Cation_ATPase_N"/>
    <property type="match status" value="1"/>
</dbReference>
<dbReference type="InterPro" id="IPR023298">
    <property type="entry name" value="ATPase_P-typ_TM_dom_sf"/>
</dbReference>
<comment type="function">
    <text evidence="13">Catalyzes the hydrolysis of ATP coupled with the transport of calcium.</text>
</comment>
<evidence type="ECO:0000256" key="2">
    <source>
        <dbReference type="ARBA" id="ARBA00022448"/>
    </source>
</evidence>
<dbReference type="NCBIfam" id="TIGR01494">
    <property type="entry name" value="ATPase_P-type"/>
    <property type="match status" value="2"/>
</dbReference>
<feature type="compositionally biased region" description="Basic and acidic residues" evidence="14">
    <location>
        <begin position="376"/>
        <end position="400"/>
    </location>
</feature>
<keyword evidence="11 13" id="KW-0472">Membrane</keyword>
<organism evidence="16 17">
    <name type="scientific">Kwoniella newhampshirensis</name>
    <dbReference type="NCBI Taxonomy" id="1651941"/>
    <lineage>
        <taxon>Eukaryota</taxon>
        <taxon>Fungi</taxon>
        <taxon>Dikarya</taxon>
        <taxon>Basidiomycota</taxon>
        <taxon>Agaricomycotina</taxon>
        <taxon>Tremellomycetes</taxon>
        <taxon>Tremellales</taxon>
        <taxon>Cryptococcaceae</taxon>
        <taxon>Kwoniella</taxon>
    </lineage>
</organism>
<dbReference type="SMART" id="SM00831">
    <property type="entry name" value="Cation_ATPase_N"/>
    <property type="match status" value="1"/>
</dbReference>
<dbReference type="InterPro" id="IPR004014">
    <property type="entry name" value="ATPase_P-typ_cation-transptr_N"/>
</dbReference>
<dbReference type="InterPro" id="IPR036412">
    <property type="entry name" value="HAD-like_sf"/>
</dbReference>
<feature type="compositionally biased region" description="Polar residues" evidence="14">
    <location>
        <begin position="25"/>
        <end position="38"/>
    </location>
</feature>
<dbReference type="GO" id="GO:0012505">
    <property type="term" value="C:endomembrane system"/>
    <property type="evidence" value="ECO:0007669"/>
    <property type="project" value="UniProtKB-SubCell"/>
</dbReference>
<feature type="transmembrane region" description="Helical" evidence="13">
    <location>
        <begin position="491"/>
        <end position="515"/>
    </location>
</feature>
<dbReference type="NCBIfam" id="TIGR01522">
    <property type="entry name" value="ATPase-IIA2_Ca"/>
    <property type="match status" value="1"/>
</dbReference>
<evidence type="ECO:0000256" key="4">
    <source>
        <dbReference type="ARBA" id="ARBA00022692"/>
    </source>
</evidence>
<feature type="transmembrane region" description="Helical" evidence="13">
    <location>
        <begin position="286"/>
        <end position="302"/>
    </location>
</feature>
<dbReference type="GO" id="GO:0005737">
    <property type="term" value="C:cytoplasm"/>
    <property type="evidence" value="ECO:0007669"/>
    <property type="project" value="UniProtKB-ARBA"/>
</dbReference>
<accession>A0AAW0Z364</accession>
<evidence type="ECO:0000256" key="10">
    <source>
        <dbReference type="ARBA" id="ARBA00023065"/>
    </source>
</evidence>
<dbReference type="InterPro" id="IPR006413">
    <property type="entry name" value="P-type_ATPase_IIA_PMR1"/>
</dbReference>
<comment type="caution">
    <text evidence="16">The sequence shown here is derived from an EMBL/GenBank/DDBJ whole genome shotgun (WGS) entry which is preliminary data.</text>
</comment>
<keyword evidence="10 13" id="KW-0406">Ion transport</keyword>
<dbReference type="Proteomes" id="UP001388673">
    <property type="component" value="Unassembled WGS sequence"/>
</dbReference>
<dbReference type="SUPFAM" id="SSF56784">
    <property type="entry name" value="HAD-like"/>
    <property type="match status" value="1"/>
</dbReference>
<comment type="similarity">
    <text evidence="13">Belongs to the cation transport ATPase (P-type) (TC 3.A.3) family.</text>
</comment>
<sequence length="1122" mass="120972">MDSKRPQAPYKRRSPPPSRSLSPAPNGNGQVTPNGNASATSYAYARKGSVTGPRASAYGNIGLAAGAYDPTMGGLVDEPGQYVDSGPSTLSGNGSGSAGATNNGGYAYSTTLRRQASMDQGFPAFHSASSPRTRRDSSTHASPYRMTNHPLTLPNGYVEQETEGFVGRLVGLGKKVMGKKDYEELREEEEERRLSTERRQRETPSAIYAHKSVEDTLQSFSTNSTQGLSNPALAALLARYGPNEFELPPSDSLYLKFAKQVYENPLILLLMGSSVISALMGQYDDAVCVVVAVLIVLTVGFVQEQRSEKSLEALNKLVPHYCHLIRNGQPLSPLANALLPGDLVTFSVGDRIPADIRLITAVSLEIDESALTGETRPARKNTDMCERGEGEDTHGEGGGKALGERRCMAFMGTLVRSGHGSGIVVGTGKDTEFGVIFSMMQDVEEKRTPLQLDMDDLAKRLSIFSFGVIGVIFLIGVLQKRDWLEMFTIGVSLAVAAIPEGLPIVTTVTLALGVLRMSKRKAIVKKLPSVEALGSVSVICSDKTGTLTKNEMTVTHVYAVDDLSDLSPHLNAASHFGPRRPDYLPLSPSPAMMKTAIVGSVCNNAFRNEQGINVGQATEVALLNVLPILTADDQRKNFTRKSEIPFSSETKVMSVIGSLNGSSDMVYMKGAIEQVIARCRYFYVTDSSTPTLDSSTQKIILDRATDVSKRGLRVIAMAYGFPSKNGDEAGSDLVFVGFQAMMDPPRRGVAHAISALHGAGVQIVMITGDAEPTAVAIARQLGLKVNPSSTDANGHDITLGASSCMLGSQIDQLSERELVERVPGVTVYARTTPRHKMAIVKAWQMRGAVVAMTGDGVNDSPALKMADIGISMGKSGTDVAKEAADVILVDDDFSSILPAVEEGKSIFYNIQNFLSFQLSTAVAALSLITLSTIFKLANPLNAMQILFINILMDGPPAQALGVDPVDKEVMRRPPRKKGDHILSQRLLGRVGFSAAMIVLGTLWVYGVEASDGSMSRRDQTMTFTVFVFLDLVSALQNRGLTTLMFRNRMLFLTISISFICQLALIYVPLLQHVFQTEALSARDLLMLLGLAGTSMGLHEGRRWWERKGVEREIMEEGVGGMA</sequence>
<dbReference type="AlphaFoldDB" id="A0AAW0Z364"/>
<dbReference type="RefSeq" id="XP_066804884.1">
    <property type="nucleotide sequence ID" value="XM_066944961.1"/>
</dbReference>
<dbReference type="Gene3D" id="1.20.1110.10">
    <property type="entry name" value="Calcium-transporting ATPase, transmembrane domain"/>
    <property type="match status" value="1"/>
</dbReference>
<proteinExistence type="inferred from homology"/>
<dbReference type="InterPro" id="IPR018303">
    <property type="entry name" value="ATPase_P-typ_P_site"/>
</dbReference>
<evidence type="ECO:0000259" key="15">
    <source>
        <dbReference type="SMART" id="SM00831"/>
    </source>
</evidence>
<dbReference type="SFLD" id="SFLDS00003">
    <property type="entry name" value="Haloacid_Dehalogenase"/>
    <property type="match status" value="1"/>
</dbReference>
<reference evidence="16 17" key="1">
    <citation type="journal article" date="2024" name="bioRxiv">
        <title>Comparative genomics of Cryptococcus and Kwoniella reveals pathogenesis evolution and contrasting karyotype dynamics via intercentromeric recombination or chromosome fusion.</title>
        <authorList>
            <person name="Coelho M.A."/>
            <person name="David-Palma M."/>
            <person name="Shea T."/>
            <person name="Bowers K."/>
            <person name="McGinley-Smith S."/>
            <person name="Mohammad A.W."/>
            <person name="Gnirke A."/>
            <person name="Yurkov A.M."/>
            <person name="Nowrousian M."/>
            <person name="Sun S."/>
            <person name="Cuomo C.A."/>
            <person name="Heitman J."/>
        </authorList>
    </citation>
    <scope>NUCLEOTIDE SEQUENCE [LARGE SCALE GENOMIC DNA]</scope>
    <source>
        <strain evidence="16 17">CBS 13917</strain>
    </source>
</reference>
<keyword evidence="9 13" id="KW-1133">Transmembrane helix</keyword>
<evidence type="ECO:0000256" key="5">
    <source>
        <dbReference type="ARBA" id="ARBA00022741"/>
    </source>
</evidence>
<evidence type="ECO:0000256" key="1">
    <source>
        <dbReference type="ARBA" id="ARBA00004127"/>
    </source>
</evidence>
<dbReference type="InterPro" id="IPR023299">
    <property type="entry name" value="ATPase_P-typ_cyto_dom_N"/>
</dbReference>
<gene>
    <name evidence="16" type="ORF">IAR55_001838</name>
</gene>
<dbReference type="EMBL" id="JBCAWK010000003">
    <property type="protein sequence ID" value="KAK8864588.1"/>
    <property type="molecule type" value="Genomic_DNA"/>
</dbReference>
<feature type="region of interest" description="Disordered" evidence="14">
    <location>
        <begin position="78"/>
        <end position="102"/>
    </location>
</feature>
<feature type="region of interest" description="Disordered" evidence="14">
    <location>
        <begin position="125"/>
        <end position="148"/>
    </location>
</feature>
<dbReference type="Gene3D" id="3.40.1110.10">
    <property type="entry name" value="Calcium-transporting ATPase, cytoplasmic domain N"/>
    <property type="match status" value="1"/>
</dbReference>
<dbReference type="GO" id="GO:0016887">
    <property type="term" value="F:ATP hydrolysis activity"/>
    <property type="evidence" value="ECO:0007669"/>
    <property type="project" value="InterPro"/>
</dbReference>
<feature type="transmembrane region" description="Helical" evidence="13">
    <location>
        <begin position="986"/>
        <end position="1007"/>
    </location>
</feature>
<dbReference type="InterPro" id="IPR023214">
    <property type="entry name" value="HAD_sf"/>
</dbReference>
<dbReference type="Pfam" id="PF00689">
    <property type="entry name" value="Cation_ATPase_C"/>
    <property type="match status" value="1"/>
</dbReference>
<comment type="caution">
    <text evidence="13">Lacks conserved residue(s) required for the propagation of feature annotation.</text>
</comment>
<keyword evidence="7 13" id="KW-0067">ATP-binding</keyword>
<dbReference type="PRINTS" id="PR00119">
    <property type="entry name" value="CATATPASE"/>
</dbReference>
<feature type="region of interest" description="Disordered" evidence="14">
    <location>
        <begin position="373"/>
        <end position="400"/>
    </location>
</feature>
<keyword evidence="2 13" id="KW-0813">Transport</keyword>
<feature type="compositionally biased region" description="Low complexity" evidence="14">
    <location>
        <begin position="88"/>
        <end position="102"/>
    </location>
</feature>
<feature type="region of interest" description="Disordered" evidence="14">
    <location>
        <begin position="1"/>
        <end position="38"/>
    </location>
</feature>
<dbReference type="FunFam" id="2.70.150.10:FF:000008">
    <property type="entry name" value="Calcium-transporting ATPase"/>
    <property type="match status" value="1"/>
</dbReference>
<comment type="subcellular location">
    <subcellularLocation>
        <location evidence="1">Endomembrane system</location>
        <topology evidence="1">Multi-pass membrane protein</topology>
    </subcellularLocation>
    <subcellularLocation>
        <location evidence="13">Membrane</location>
        <topology evidence="13">Multi-pass membrane protein</topology>
    </subcellularLocation>
</comment>
<keyword evidence="3 13" id="KW-0109">Calcium transport</keyword>
<keyword evidence="4 13" id="KW-0812">Transmembrane</keyword>
<evidence type="ECO:0000256" key="14">
    <source>
        <dbReference type="SAM" id="MobiDB-lite"/>
    </source>
</evidence>
<dbReference type="SFLD" id="SFLDG00002">
    <property type="entry name" value="C1.7:_P-type_atpase_like"/>
    <property type="match status" value="1"/>
</dbReference>
<dbReference type="InterPro" id="IPR044492">
    <property type="entry name" value="P_typ_ATPase_HD_dom"/>
</dbReference>
<dbReference type="InterPro" id="IPR059000">
    <property type="entry name" value="ATPase_P-type_domA"/>
</dbReference>
<dbReference type="SUPFAM" id="SSF81660">
    <property type="entry name" value="Metal cation-transporting ATPase, ATP-binding domain N"/>
    <property type="match status" value="1"/>
</dbReference>
<keyword evidence="5 13" id="KW-0547">Nucleotide-binding</keyword>
<evidence type="ECO:0000313" key="16">
    <source>
        <dbReference type="EMBL" id="KAK8864588.1"/>
    </source>
</evidence>
<evidence type="ECO:0000256" key="13">
    <source>
        <dbReference type="RuleBase" id="RU361146"/>
    </source>
</evidence>
<feature type="transmembrane region" description="Helical" evidence="13">
    <location>
        <begin position="1049"/>
        <end position="1067"/>
    </location>
</feature>
<dbReference type="SUPFAM" id="SSF81653">
    <property type="entry name" value="Calcium ATPase, transduction domain A"/>
    <property type="match status" value="1"/>
</dbReference>
<dbReference type="SFLD" id="SFLDF00027">
    <property type="entry name" value="p-type_atpase"/>
    <property type="match status" value="1"/>
</dbReference>
<dbReference type="Pfam" id="PF00122">
    <property type="entry name" value="E1-E2_ATPase"/>
    <property type="match status" value="1"/>
</dbReference>
<dbReference type="Gene3D" id="2.70.150.10">
    <property type="entry name" value="Calcium-transporting ATPase, cytoplasmic transduction domain A"/>
    <property type="match status" value="1"/>
</dbReference>
<dbReference type="InterPro" id="IPR001757">
    <property type="entry name" value="P_typ_ATPase"/>
</dbReference>
<evidence type="ECO:0000256" key="3">
    <source>
        <dbReference type="ARBA" id="ARBA00022568"/>
    </source>
</evidence>
<feature type="transmembrane region" description="Helical" evidence="13">
    <location>
        <begin position="461"/>
        <end position="479"/>
    </location>
</feature>
<protein>
    <recommendedName>
        <fullName evidence="13">Calcium-transporting ATPase</fullName>
        <ecNumber evidence="13">7.2.2.10</ecNumber>
    </recommendedName>
</protein>
<evidence type="ECO:0000256" key="12">
    <source>
        <dbReference type="ARBA" id="ARBA00048694"/>
    </source>
</evidence>
<dbReference type="FunFam" id="3.40.1110.10:FF:000095">
    <property type="entry name" value="Calcium-transporting ATPase, putative"/>
    <property type="match status" value="1"/>
</dbReference>
<dbReference type="GO" id="GO:0005524">
    <property type="term" value="F:ATP binding"/>
    <property type="evidence" value="ECO:0007669"/>
    <property type="project" value="UniProtKB-KW"/>
</dbReference>
<dbReference type="GeneID" id="92179097"/>
<evidence type="ECO:0000256" key="9">
    <source>
        <dbReference type="ARBA" id="ARBA00022989"/>
    </source>
</evidence>
<evidence type="ECO:0000256" key="8">
    <source>
        <dbReference type="ARBA" id="ARBA00022967"/>
    </source>
</evidence>
<evidence type="ECO:0000256" key="6">
    <source>
        <dbReference type="ARBA" id="ARBA00022837"/>
    </source>
</evidence>
<dbReference type="PRINTS" id="PR00120">
    <property type="entry name" value="HATPASE"/>
</dbReference>
<dbReference type="SUPFAM" id="SSF81665">
    <property type="entry name" value="Calcium ATPase, transmembrane domain M"/>
    <property type="match status" value="1"/>
</dbReference>
<keyword evidence="6 13" id="KW-0106">Calcium</keyword>
<dbReference type="InterPro" id="IPR006068">
    <property type="entry name" value="ATPase_P-typ_cation-transptr_C"/>
</dbReference>
<dbReference type="EC" id="7.2.2.10" evidence="13"/>
<dbReference type="Gene3D" id="3.40.50.1000">
    <property type="entry name" value="HAD superfamily/HAD-like"/>
    <property type="match status" value="1"/>
</dbReference>
<dbReference type="InterPro" id="IPR008250">
    <property type="entry name" value="ATPase_P-typ_transduc_dom_A_sf"/>
</dbReference>
<dbReference type="GO" id="GO:0005388">
    <property type="term" value="F:P-type calcium transporter activity"/>
    <property type="evidence" value="ECO:0007669"/>
    <property type="project" value="UniProtKB-EC"/>
</dbReference>
<feature type="domain" description="Cation-transporting P-type ATPase N-terminal" evidence="15">
    <location>
        <begin position="207"/>
        <end position="282"/>
    </location>
</feature>
<dbReference type="KEGG" id="kne:92179097"/>
<dbReference type="PROSITE" id="PS00154">
    <property type="entry name" value="ATPASE_E1_E2"/>
    <property type="match status" value="1"/>
</dbReference>
<evidence type="ECO:0000313" key="17">
    <source>
        <dbReference type="Proteomes" id="UP001388673"/>
    </source>
</evidence>
<evidence type="ECO:0000256" key="7">
    <source>
        <dbReference type="ARBA" id="ARBA00022840"/>
    </source>
</evidence>
<keyword evidence="17" id="KW-1185">Reference proteome</keyword>
<dbReference type="FunFam" id="3.40.50.1000:FF:000083">
    <property type="entry name" value="Sodium/potassium-transporting ATPase subunit alpha"/>
    <property type="match status" value="1"/>
</dbReference>
<dbReference type="Pfam" id="PF13246">
    <property type="entry name" value="Cation_ATPase"/>
    <property type="match status" value="1"/>
</dbReference>
<evidence type="ECO:0000256" key="11">
    <source>
        <dbReference type="ARBA" id="ARBA00023136"/>
    </source>
</evidence>
<dbReference type="PANTHER" id="PTHR42861">
    <property type="entry name" value="CALCIUM-TRANSPORTING ATPASE"/>
    <property type="match status" value="1"/>
</dbReference>